<evidence type="ECO:0000313" key="3">
    <source>
        <dbReference type="Proteomes" id="UP000054279"/>
    </source>
</evidence>
<dbReference type="EMBL" id="KN837282">
    <property type="protein sequence ID" value="KIJ29488.1"/>
    <property type="molecule type" value="Genomic_DNA"/>
</dbReference>
<sequence>MLSGFKVVAGFNTRRDPSRNEEWDGYSVTERTVLVNRYWEVYDKEFKELEELYLALVRKEATEKESQRKSDEKKKKKSKTTTQVALGFGASKGKEKEVEVIDDSDSNADAEFQEICVGCRCAKVKCIFTHAPNSKKVACDRFVDRKTNCTYRSPQDLIMQRELRSLRKSITNIEVKSEVRNCLQAKSFYHQYNLQVISGLQWSLSALSNIDGQDIGLRTLDNQLPSDLLVPEELQDVVEHCRAHVIEWYNNIAQMCGNQMKSISSWYNLGSGFGAQVPLLNRYGKLDLLGEADSRVKRGREEENGAESGPSKRIRIEKKPETVEEGVEEEVGPDPVLVETDKGKGKEKEVGPEGNGEETMKE</sequence>
<dbReference type="HOGENOM" id="CLU_061024_0_0_1"/>
<proteinExistence type="predicted"/>
<organism evidence="2 3">
    <name type="scientific">Sphaerobolus stellatus (strain SS14)</name>
    <dbReference type="NCBI Taxonomy" id="990650"/>
    <lineage>
        <taxon>Eukaryota</taxon>
        <taxon>Fungi</taxon>
        <taxon>Dikarya</taxon>
        <taxon>Basidiomycota</taxon>
        <taxon>Agaricomycotina</taxon>
        <taxon>Agaricomycetes</taxon>
        <taxon>Phallomycetidae</taxon>
        <taxon>Geastrales</taxon>
        <taxon>Sphaerobolaceae</taxon>
        <taxon>Sphaerobolus</taxon>
    </lineage>
</organism>
<feature type="compositionally biased region" description="Basic and acidic residues" evidence="1">
    <location>
        <begin position="339"/>
        <end position="351"/>
    </location>
</feature>
<dbReference type="Proteomes" id="UP000054279">
    <property type="component" value="Unassembled WGS sequence"/>
</dbReference>
<keyword evidence="3" id="KW-1185">Reference proteome</keyword>
<accession>A0A0C9TIT4</accession>
<reference evidence="2 3" key="1">
    <citation type="submission" date="2014-06" db="EMBL/GenBank/DDBJ databases">
        <title>Evolutionary Origins and Diversification of the Mycorrhizal Mutualists.</title>
        <authorList>
            <consortium name="DOE Joint Genome Institute"/>
            <consortium name="Mycorrhizal Genomics Consortium"/>
            <person name="Kohler A."/>
            <person name="Kuo A."/>
            <person name="Nagy L.G."/>
            <person name="Floudas D."/>
            <person name="Copeland A."/>
            <person name="Barry K.W."/>
            <person name="Cichocki N."/>
            <person name="Veneault-Fourrey C."/>
            <person name="LaButti K."/>
            <person name="Lindquist E.A."/>
            <person name="Lipzen A."/>
            <person name="Lundell T."/>
            <person name="Morin E."/>
            <person name="Murat C."/>
            <person name="Riley R."/>
            <person name="Ohm R."/>
            <person name="Sun H."/>
            <person name="Tunlid A."/>
            <person name="Henrissat B."/>
            <person name="Grigoriev I.V."/>
            <person name="Hibbett D.S."/>
            <person name="Martin F."/>
        </authorList>
    </citation>
    <scope>NUCLEOTIDE SEQUENCE [LARGE SCALE GENOMIC DNA]</scope>
    <source>
        <strain evidence="2 3">SS14</strain>
    </source>
</reference>
<evidence type="ECO:0000313" key="2">
    <source>
        <dbReference type="EMBL" id="KIJ29488.1"/>
    </source>
</evidence>
<dbReference type="AlphaFoldDB" id="A0A0C9TIT4"/>
<gene>
    <name evidence="2" type="ORF">M422DRAFT_269147</name>
</gene>
<feature type="compositionally biased region" description="Acidic residues" evidence="1">
    <location>
        <begin position="323"/>
        <end position="332"/>
    </location>
</feature>
<feature type="region of interest" description="Disordered" evidence="1">
    <location>
        <begin position="297"/>
        <end position="362"/>
    </location>
</feature>
<protein>
    <submittedName>
        <fullName evidence="2">Uncharacterized protein</fullName>
    </submittedName>
</protein>
<evidence type="ECO:0000256" key="1">
    <source>
        <dbReference type="SAM" id="MobiDB-lite"/>
    </source>
</evidence>
<name>A0A0C9TIT4_SPHS4</name>